<feature type="domain" description="BPL/LPL catalytic" evidence="6">
    <location>
        <begin position="40"/>
        <end position="236"/>
    </location>
</feature>
<evidence type="ECO:0000256" key="2">
    <source>
        <dbReference type="ARBA" id="ARBA00007907"/>
    </source>
</evidence>
<keyword evidence="5" id="KW-0012">Acyltransferase</keyword>
<dbReference type="InterPro" id="IPR000544">
    <property type="entry name" value="Octanoyltransferase"/>
</dbReference>
<dbReference type="Pfam" id="PF21948">
    <property type="entry name" value="LplA-B_cat"/>
    <property type="match status" value="1"/>
</dbReference>
<organism evidence="7 8">
    <name type="scientific">Marasmius crinis-equi</name>
    <dbReference type="NCBI Taxonomy" id="585013"/>
    <lineage>
        <taxon>Eukaryota</taxon>
        <taxon>Fungi</taxon>
        <taxon>Dikarya</taxon>
        <taxon>Basidiomycota</taxon>
        <taxon>Agaricomycotina</taxon>
        <taxon>Agaricomycetes</taxon>
        <taxon>Agaricomycetidae</taxon>
        <taxon>Agaricales</taxon>
        <taxon>Marasmiineae</taxon>
        <taxon>Marasmiaceae</taxon>
        <taxon>Marasmius</taxon>
    </lineage>
</organism>
<dbReference type="EMBL" id="JBAHYK010000214">
    <property type="protein sequence ID" value="KAL0576569.1"/>
    <property type="molecule type" value="Genomic_DNA"/>
</dbReference>
<keyword evidence="8" id="KW-1185">Reference proteome</keyword>
<keyword evidence="4" id="KW-0808">Transferase</keyword>
<comment type="similarity">
    <text evidence="2">Belongs to the LipB family.</text>
</comment>
<evidence type="ECO:0000256" key="4">
    <source>
        <dbReference type="ARBA" id="ARBA00022679"/>
    </source>
</evidence>
<dbReference type="EC" id="2.3.1.181" evidence="3"/>
<evidence type="ECO:0000256" key="3">
    <source>
        <dbReference type="ARBA" id="ARBA00012334"/>
    </source>
</evidence>
<dbReference type="NCBIfam" id="TIGR00214">
    <property type="entry name" value="lipB"/>
    <property type="match status" value="1"/>
</dbReference>
<name>A0ABR3FMV3_9AGAR</name>
<gene>
    <name evidence="7" type="ORF">V5O48_005401</name>
</gene>
<evidence type="ECO:0000256" key="5">
    <source>
        <dbReference type="ARBA" id="ARBA00023315"/>
    </source>
</evidence>
<evidence type="ECO:0000313" key="7">
    <source>
        <dbReference type="EMBL" id="KAL0576569.1"/>
    </source>
</evidence>
<comment type="caution">
    <text evidence="7">The sequence shown here is derived from an EMBL/GenBank/DDBJ whole genome shotgun (WGS) entry which is preliminary data.</text>
</comment>
<dbReference type="InterPro" id="IPR045864">
    <property type="entry name" value="aa-tRNA-synth_II/BPL/LPL"/>
</dbReference>
<proteinExistence type="inferred from homology"/>
<accession>A0ABR3FMV3</accession>
<evidence type="ECO:0000313" key="8">
    <source>
        <dbReference type="Proteomes" id="UP001465976"/>
    </source>
</evidence>
<dbReference type="PANTHER" id="PTHR10993">
    <property type="entry name" value="OCTANOYLTRANSFERASE"/>
    <property type="match status" value="1"/>
</dbReference>
<dbReference type="SUPFAM" id="SSF55681">
    <property type="entry name" value="Class II aaRS and biotin synthetases"/>
    <property type="match status" value="1"/>
</dbReference>
<dbReference type="Proteomes" id="UP001465976">
    <property type="component" value="Unassembled WGS sequence"/>
</dbReference>
<reference evidence="7 8" key="1">
    <citation type="submission" date="2024-02" db="EMBL/GenBank/DDBJ databases">
        <title>A draft genome for the cacao thread blight pathogen Marasmius crinis-equi.</title>
        <authorList>
            <person name="Cohen S.P."/>
            <person name="Baruah I.K."/>
            <person name="Amoako-Attah I."/>
            <person name="Bukari Y."/>
            <person name="Meinhardt L.W."/>
            <person name="Bailey B.A."/>
        </authorList>
    </citation>
    <scope>NUCLEOTIDE SEQUENCE [LARGE SCALE GENOMIC DNA]</scope>
    <source>
        <strain evidence="7 8">GH-76</strain>
    </source>
</reference>
<evidence type="ECO:0000259" key="6">
    <source>
        <dbReference type="PROSITE" id="PS51733"/>
    </source>
</evidence>
<dbReference type="InterPro" id="IPR020605">
    <property type="entry name" value="Octanoyltransferase_CS"/>
</dbReference>
<protein>
    <recommendedName>
        <fullName evidence="3">lipoyl(octanoyl) transferase</fullName>
        <ecNumber evidence="3">2.3.1.181</ecNumber>
    </recommendedName>
</protein>
<dbReference type="PROSITE" id="PS51733">
    <property type="entry name" value="BPL_LPL_CATALYTIC"/>
    <property type="match status" value="1"/>
</dbReference>
<dbReference type="Gene3D" id="3.30.930.10">
    <property type="entry name" value="Bira Bifunctional Protein, Domain 2"/>
    <property type="match status" value="1"/>
</dbReference>
<comment type="pathway">
    <text evidence="1">Protein modification; protein lipoylation via endogenous pathway; protein N(6)-(lipoyl)lysine from octanoyl-[acyl-carrier-protein]: step 1/2.</text>
</comment>
<dbReference type="PROSITE" id="PS01313">
    <property type="entry name" value="LIPB"/>
    <property type="match status" value="1"/>
</dbReference>
<evidence type="ECO:0000256" key="1">
    <source>
        <dbReference type="ARBA" id="ARBA00004821"/>
    </source>
</evidence>
<sequence length="274" mass="30609">MSRPPILYHFFRNPLPYARTLALQEQLHQIQLSLRRSSPDKHRDVLLLLEHRPVYTAGRRQTEDNEFIIAERGRLRKLGADFELTKRGGEITYHGPGQVVGYPLLDLSHAGSSSSTLSIRDYICLLQRTLTSHLKTHDIPTSPSEHTGVFLDASTKIASIGVQVRHRLTTHGFAMNITQEPEKWFERVVACGLVGVRAGSIEGALGGQNRARESMTVAAEIPSLADRFGKNFGREMVEMDLSEGGEIVDAINEMEEHAAQLGKWPTEPVEYTDS</sequence>
<dbReference type="InterPro" id="IPR004143">
    <property type="entry name" value="BPL_LPL_catalytic"/>
</dbReference>
<dbReference type="PANTHER" id="PTHR10993:SF7">
    <property type="entry name" value="LIPOYLTRANSFERASE 2, MITOCHONDRIAL-RELATED"/>
    <property type="match status" value="1"/>
</dbReference>